<sequence length="141" mass="16985">MTPTKPGIDWAERYVLLEHWKSDLDFYTDDLRFLHHLIDKYFIWITKRENLDMVKELRIQIAQLKEKCNELLEAVKSEMHHIASMMETPEDKKPELSREECEELEKEFTGFVKSFRANRKEVFKITEYIMDSEELPSLLKS</sequence>
<dbReference type="AlphaFoldDB" id="A0A6L9EB39"/>
<proteinExistence type="predicted"/>
<evidence type="ECO:0000313" key="3">
    <source>
        <dbReference type="Proteomes" id="UP000475249"/>
    </source>
</evidence>
<reference evidence="2 3" key="1">
    <citation type="submission" date="2020-01" db="EMBL/GenBank/DDBJ databases">
        <title>Bacteria diversity of Porities sp.</title>
        <authorList>
            <person name="Wang G."/>
        </authorList>
    </citation>
    <scope>NUCLEOTIDE SEQUENCE [LARGE SCALE GENOMIC DNA]</scope>
    <source>
        <strain evidence="2 3">R33</strain>
    </source>
</reference>
<keyword evidence="1" id="KW-0175">Coiled coil</keyword>
<dbReference type="EMBL" id="WXYO01000003">
    <property type="protein sequence ID" value="NAS11910.1"/>
    <property type="molecule type" value="Genomic_DNA"/>
</dbReference>
<gene>
    <name evidence="2" type="ORF">GTQ38_07860</name>
</gene>
<evidence type="ECO:0000256" key="1">
    <source>
        <dbReference type="SAM" id="Coils"/>
    </source>
</evidence>
<dbReference type="RefSeq" id="WP_161434945.1">
    <property type="nucleotide sequence ID" value="NZ_WXYO01000003.1"/>
</dbReference>
<dbReference type="Proteomes" id="UP000475249">
    <property type="component" value="Unassembled WGS sequence"/>
</dbReference>
<feature type="coiled-coil region" evidence="1">
    <location>
        <begin position="47"/>
        <end position="81"/>
    </location>
</feature>
<name>A0A6L9EB39_9FLAO</name>
<comment type="caution">
    <text evidence="2">The sequence shown here is derived from an EMBL/GenBank/DDBJ whole genome shotgun (WGS) entry which is preliminary data.</text>
</comment>
<organism evidence="2 3">
    <name type="scientific">Poritiphilus flavus</name>
    <dbReference type="NCBI Taxonomy" id="2697053"/>
    <lineage>
        <taxon>Bacteria</taxon>
        <taxon>Pseudomonadati</taxon>
        <taxon>Bacteroidota</taxon>
        <taxon>Flavobacteriia</taxon>
        <taxon>Flavobacteriales</taxon>
        <taxon>Flavobacteriaceae</taxon>
        <taxon>Poritiphilus</taxon>
    </lineage>
</organism>
<evidence type="ECO:0000313" key="2">
    <source>
        <dbReference type="EMBL" id="NAS11910.1"/>
    </source>
</evidence>
<keyword evidence="3" id="KW-1185">Reference proteome</keyword>
<accession>A0A6L9EB39</accession>
<protein>
    <submittedName>
        <fullName evidence="2">Uncharacterized protein</fullName>
    </submittedName>
</protein>